<dbReference type="KEGG" id="apln:108733823"/>
<name>A0A7F5RHX7_AGRPL</name>
<protein>
    <submittedName>
        <fullName evidence="2">COMM domain-containing protein 4</fullName>
    </submittedName>
</protein>
<evidence type="ECO:0000313" key="1">
    <source>
        <dbReference type="Proteomes" id="UP000192223"/>
    </source>
</evidence>
<dbReference type="GeneID" id="108733823"/>
<proteinExistence type="predicted"/>
<dbReference type="PANTHER" id="PTHR16231">
    <property type="entry name" value="COMM DOMAIN-CONTAINING PROTEIN 4-8 FAMILY MEMBER"/>
    <property type="match status" value="1"/>
</dbReference>
<dbReference type="FunCoup" id="A0A7F5RHX7">
    <property type="interactions" value="313"/>
</dbReference>
<keyword evidence="1" id="KW-1185">Reference proteome</keyword>
<sequence length="144" mass="16083">MENVEKLFADSKLDNDVDLKACVACLSFIITSAVRYNCDNSALFSELQQLGLPREHSVSLIKVTTDKTAEITKKLEKISLKIHNLDDVKIDLEPECHLAMMNMTIDGKETSVALTPLTVDVLLENLKAVLSKMKELDNYGKRTV</sequence>
<evidence type="ECO:0000313" key="2">
    <source>
        <dbReference type="RefSeq" id="XP_025835586.1"/>
    </source>
</evidence>
<reference evidence="2" key="1">
    <citation type="submission" date="2025-08" db="UniProtKB">
        <authorList>
            <consortium name="RefSeq"/>
        </authorList>
    </citation>
    <scope>IDENTIFICATION</scope>
    <source>
        <tissue evidence="2">Entire body</tissue>
    </source>
</reference>
<dbReference type="Pfam" id="PF21672">
    <property type="entry name" value="COMM_HN"/>
    <property type="match status" value="1"/>
</dbReference>
<gene>
    <name evidence="2" type="primary">LOC108733823</name>
</gene>
<dbReference type="AlphaFoldDB" id="A0A7F5RHX7"/>
<dbReference type="InterPro" id="IPR047155">
    <property type="entry name" value="COMMD4/6/7/8"/>
</dbReference>
<dbReference type="OrthoDB" id="284322at2759"/>
<accession>A0A7F5RHX7</accession>
<dbReference type="RefSeq" id="XP_025835586.1">
    <property type="nucleotide sequence ID" value="XM_025979801.1"/>
</dbReference>
<organism evidence="1 2">
    <name type="scientific">Agrilus planipennis</name>
    <name type="common">Emerald ash borer</name>
    <name type="synonym">Agrilus marcopoli</name>
    <dbReference type="NCBI Taxonomy" id="224129"/>
    <lineage>
        <taxon>Eukaryota</taxon>
        <taxon>Metazoa</taxon>
        <taxon>Ecdysozoa</taxon>
        <taxon>Arthropoda</taxon>
        <taxon>Hexapoda</taxon>
        <taxon>Insecta</taxon>
        <taxon>Pterygota</taxon>
        <taxon>Neoptera</taxon>
        <taxon>Endopterygota</taxon>
        <taxon>Coleoptera</taxon>
        <taxon>Polyphaga</taxon>
        <taxon>Elateriformia</taxon>
        <taxon>Buprestoidea</taxon>
        <taxon>Buprestidae</taxon>
        <taxon>Agrilinae</taxon>
        <taxon>Agrilus</taxon>
    </lineage>
</organism>
<dbReference type="PANTHER" id="PTHR16231:SF4">
    <property type="entry name" value="COMM DOMAIN-CONTAINING PROTEIN 4"/>
    <property type="match status" value="1"/>
</dbReference>
<dbReference type="InParanoid" id="A0A7F5RHX7"/>
<dbReference type="Proteomes" id="UP000192223">
    <property type="component" value="Unplaced"/>
</dbReference>